<dbReference type="InterPro" id="IPR005114">
    <property type="entry name" value="Helicase_assoc"/>
</dbReference>
<feature type="compositionally biased region" description="Basic and acidic residues" evidence="1">
    <location>
        <begin position="600"/>
        <end position="616"/>
    </location>
</feature>
<evidence type="ECO:0000256" key="1">
    <source>
        <dbReference type="SAM" id="MobiDB-lite"/>
    </source>
</evidence>
<feature type="compositionally biased region" description="Low complexity" evidence="1">
    <location>
        <begin position="835"/>
        <end position="845"/>
    </location>
</feature>
<evidence type="ECO:0000259" key="2">
    <source>
        <dbReference type="Pfam" id="PF03457"/>
    </source>
</evidence>
<feature type="compositionally biased region" description="Low complexity" evidence="1">
    <location>
        <begin position="867"/>
        <end position="879"/>
    </location>
</feature>
<feature type="compositionally biased region" description="Gly residues" evidence="1">
    <location>
        <begin position="47"/>
        <end position="66"/>
    </location>
</feature>
<feature type="compositionally biased region" description="Basic and acidic residues" evidence="1">
    <location>
        <begin position="668"/>
        <end position="681"/>
    </location>
</feature>
<gene>
    <name evidence="3" type="ORF">OAUR00152_LOCUS21043</name>
</gene>
<accession>A0A7S4MX26</accession>
<feature type="compositionally biased region" description="Basic residues" evidence="1">
    <location>
        <begin position="900"/>
        <end position="909"/>
    </location>
</feature>
<protein>
    <recommendedName>
        <fullName evidence="2">Helicase-associated domain-containing protein</fullName>
    </recommendedName>
</protein>
<feature type="domain" description="Helicase-associated" evidence="2">
    <location>
        <begin position="443"/>
        <end position="519"/>
    </location>
</feature>
<feature type="compositionally biased region" description="Basic and acidic residues" evidence="1">
    <location>
        <begin position="691"/>
        <end position="700"/>
    </location>
</feature>
<feature type="domain" description="Helicase-associated" evidence="2">
    <location>
        <begin position="113"/>
        <end position="179"/>
    </location>
</feature>
<dbReference type="Pfam" id="PF03457">
    <property type="entry name" value="HA"/>
    <property type="match status" value="6"/>
</dbReference>
<feature type="domain" description="Helicase-associated" evidence="2">
    <location>
        <begin position="345"/>
        <end position="422"/>
    </location>
</feature>
<feature type="region of interest" description="Disordered" evidence="1">
    <location>
        <begin position="40"/>
        <end position="67"/>
    </location>
</feature>
<dbReference type="EMBL" id="HBKQ01030980">
    <property type="protein sequence ID" value="CAE2250440.1"/>
    <property type="molecule type" value="Transcribed_RNA"/>
</dbReference>
<sequence>MDGDEVGDQAAAFLLAEAAAADNHEQGAALLAAAARQAEVQEQHGGDANGGIGGGHDGNTLPGGEGFVDASATAYSGGIGPGDVPAEVGDAYSSAGAVAHPATGFGVNSRRAAEWQNKLRELLAYKKEHGDCRVPKDFPENPALAMWCDNQRRQNKLRDQGKKSSMTDERVAALNEVSFWWGWRIIPFEDRIEELKKFRDEHGTCRVTNSDGPEHHGLRDWLKAQRERYHAGFLGKDRKAVLEEVGFHFGARMPKWEDHFDMLLKYKQKHGHCNVSKDDENEHGDLVRWIKRQRALYTARIRGGIATGGEEDTPPKATMAARTKDFGLTDERLVKLEEVGFLFNAWDVKYSELVEYKRKYGSLPEVPVNVDSARKYARQDGVDDGQLVRWLANQRKNYPGWLAGRDTPLSDDRVIRLLKLGFEFEPPEANVDKGKADDKQAVESTWKKQLGVLRAYKELYGHVDVPHNFGMNRDLANWVQMCRMEYRALKDGKGKEKDKNQENSIGMTEQLAEELRELGLSLTKEEESWNAMLRELMAYEETHGTTCVQPGDRKYVALGQWVKEQRKEFRAWQDGKDSNLTESRIATMEEAGFPFEQEEADKKIDEKLAPEKKGERAASTAKRSRRGSKSLAVEKDDSANDDGLPAAADPGKKAGQKKRGSAKTKPAAKKEEDNAMDEYVKSKAPAKKKKKDEADNKTEPSKTSARQKKKDSIEKEATTPRTSARKKMDETDGKAATSRFSARKKKNEIKEDATTTTPRSSARKKMKDETDDEAAAPRTSARRRKADEADQGEAASPAAKKGGRQTRSASKAPVAAAAATPPVAGKRRVSERGHSSSPAAAAKGGESAGGPKHSLQRGRKSPPDKVASSSTTTATAAAAPGRKRGRTTSNKEKSPAKSPAPKRSRRSRS</sequence>
<dbReference type="PANTHER" id="PTHR33418:SF1">
    <property type="entry name" value="HELICASE-ASSOCIATED DOMAIN-CONTAINING PROTEIN"/>
    <property type="match status" value="1"/>
</dbReference>
<dbReference type="PANTHER" id="PTHR33418">
    <property type="entry name" value="HELICASE-ASSOCIATED"/>
    <property type="match status" value="1"/>
</dbReference>
<feature type="domain" description="Helicase-associated" evidence="2">
    <location>
        <begin position="188"/>
        <end position="247"/>
    </location>
</feature>
<feature type="domain" description="Helicase-associated" evidence="2">
    <location>
        <begin position="255"/>
        <end position="341"/>
    </location>
</feature>
<feature type="domain" description="Helicase-associated" evidence="2">
    <location>
        <begin position="526"/>
        <end position="593"/>
    </location>
</feature>
<dbReference type="AlphaFoldDB" id="A0A7S4MX26"/>
<name>A0A7S4MX26_9STRA</name>
<feature type="region of interest" description="Disordered" evidence="1">
    <location>
        <begin position="590"/>
        <end position="909"/>
    </location>
</feature>
<proteinExistence type="predicted"/>
<reference evidence="3" key="1">
    <citation type="submission" date="2021-01" db="EMBL/GenBank/DDBJ databases">
        <authorList>
            <person name="Corre E."/>
            <person name="Pelletier E."/>
            <person name="Niang G."/>
            <person name="Scheremetjew M."/>
            <person name="Finn R."/>
            <person name="Kale V."/>
            <person name="Holt S."/>
            <person name="Cochrane G."/>
            <person name="Meng A."/>
            <person name="Brown T."/>
            <person name="Cohen L."/>
        </authorList>
    </citation>
    <scope>NUCLEOTIDE SEQUENCE</scope>
    <source>
        <strain evidence="3">Isolate 1302-5</strain>
    </source>
</reference>
<dbReference type="Gene3D" id="6.10.140.530">
    <property type="match status" value="5"/>
</dbReference>
<evidence type="ECO:0000313" key="3">
    <source>
        <dbReference type="EMBL" id="CAE2250440.1"/>
    </source>
</evidence>
<feature type="compositionally biased region" description="Low complexity" evidence="1">
    <location>
        <begin position="812"/>
        <end position="824"/>
    </location>
</feature>
<organism evidence="3">
    <name type="scientific">Odontella aurita</name>
    <dbReference type="NCBI Taxonomy" id="265563"/>
    <lineage>
        <taxon>Eukaryota</taxon>
        <taxon>Sar</taxon>
        <taxon>Stramenopiles</taxon>
        <taxon>Ochrophyta</taxon>
        <taxon>Bacillariophyta</taxon>
        <taxon>Mediophyceae</taxon>
        <taxon>Biddulphiophycidae</taxon>
        <taxon>Eupodiscales</taxon>
        <taxon>Odontellaceae</taxon>
        <taxon>Odontella</taxon>
    </lineage>
</organism>